<dbReference type="Ensembl" id="ENSFALT00000036151.1">
    <property type="protein sequence ID" value="ENSFALP00000019585.1"/>
    <property type="gene ID" value="ENSFALG00000024955.1"/>
</dbReference>
<sequence length="110" mass="11470">LSCQGSWAGHPFPDTHFEVDRVHAEFLGVEVAEQSLAEVVQVLDGIAQGSHHFLAMATDLVRALPTPLAPLWGPVPPQGLGSDILLGAAQLSPGLLDQLLVLGSEHHGGG</sequence>
<organism evidence="1 2">
    <name type="scientific">Ficedula albicollis</name>
    <name type="common">Collared flycatcher</name>
    <name type="synonym">Muscicapa albicollis</name>
    <dbReference type="NCBI Taxonomy" id="59894"/>
    <lineage>
        <taxon>Eukaryota</taxon>
        <taxon>Metazoa</taxon>
        <taxon>Chordata</taxon>
        <taxon>Craniata</taxon>
        <taxon>Vertebrata</taxon>
        <taxon>Euteleostomi</taxon>
        <taxon>Archelosauria</taxon>
        <taxon>Archosauria</taxon>
        <taxon>Dinosauria</taxon>
        <taxon>Saurischia</taxon>
        <taxon>Theropoda</taxon>
        <taxon>Coelurosauria</taxon>
        <taxon>Aves</taxon>
        <taxon>Neognathae</taxon>
        <taxon>Neoaves</taxon>
        <taxon>Telluraves</taxon>
        <taxon>Australaves</taxon>
        <taxon>Passeriformes</taxon>
        <taxon>Muscicapidae</taxon>
        <taxon>Ficedula</taxon>
    </lineage>
</organism>
<dbReference type="GeneTree" id="ENSGT00960000191748"/>
<reference evidence="1 2" key="1">
    <citation type="journal article" date="2012" name="Nature">
        <title>The genomic landscape of species divergence in Ficedula flycatchers.</title>
        <authorList>
            <person name="Ellegren H."/>
            <person name="Smeds L."/>
            <person name="Burri R."/>
            <person name="Olason P.I."/>
            <person name="Backstrom N."/>
            <person name="Kawakami T."/>
            <person name="Kunstner A."/>
            <person name="Makinen H."/>
            <person name="Nadachowska-Brzyska K."/>
            <person name="Qvarnstrom A."/>
            <person name="Uebbing S."/>
            <person name="Wolf J.B."/>
        </authorList>
    </citation>
    <scope>NUCLEOTIDE SEQUENCE [LARGE SCALE GENOMIC DNA]</scope>
</reference>
<protein>
    <submittedName>
        <fullName evidence="1">Uncharacterized protein</fullName>
    </submittedName>
</protein>
<reference evidence="1" key="2">
    <citation type="submission" date="2025-08" db="UniProtKB">
        <authorList>
            <consortium name="Ensembl"/>
        </authorList>
    </citation>
    <scope>IDENTIFICATION</scope>
</reference>
<dbReference type="Proteomes" id="UP000016665">
    <property type="component" value="Chromosome 14"/>
</dbReference>
<dbReference type="AlphaFoldDB" id="A0A803VA29"/>
<keyword evidence="2" id="KW-1185">Reference proteome</keyword>
<proteinExistence type="predicted"/>
<name>A0A803VA29_FICAL</name>
<evidence type="ECO:0000313" key="1">
    <source>
        <dbReference type="Ensembl" id="ENSFALP00000019585.1"/>
    </source>
</evidence>
<accession>A0A803VA29</accession>
<evidence type="ECO:0000313" key="2">
    <source>
        <dbReference type="Proteomes" id="UP000016665"/>
    </source>
</evidence>
<reference evidence="1" key="3">
    <citation type="submission" date="2025-09" db="UniProtKB">
        <authorList>
            <consortium name="Ensembl"/>
        </authorList>
    </citation>
    <scope>IDENTIFICATION</scope>
</reference>